<dbReference type="Pfam" id="PF07228">
    <property type="entry name" value="SpoIIE"/>
    <property type="match status" value="1"/>
</dbReference>
<evidence type="ECO:0000313" key="2">
    <source>
        <dbReference type="EMBL" id="MBU9723808.1"/>
    </source>
</evidence>
<dbReference type="Gene3D" id="3.60.40.10">
    <property type="entry name" value="PPM-type phosphatase domain"/>
    <property type="match status" value="1"/>
</dbReference>
<gene>
    <name evidence="2" type="ORF">KS407_20510</name>
</gene>
<dbReference type="SMART" id="SM00331">
    <property type="entry name" value="PP2C_SIG"/>
    <property type="match status" value="1"/>
</dbReference>
<feature type="domain" description="PPM-type phosphatase" evidence="1">
    <location>
        <begin position="7"/>
        <end position="199"/>
    </location>
</feature>
<reference evidence="2 3" key="1">
    <citation type="submission" date="2021-06" db="EMBL/GenBank/DDBJ databases">
        <title>Bacillus sp. RD4P76, an endophyte from a halophyte.</title>
        <authorList>
            <person name="Sun J.-Q."/>
        </authorList>
    </citation>
    <scope>NUCLEOTIDE SEQUENCE [LARGE SCALE GENOMIC DNA]</scope>
    <source>
        <strain evidence="2 3">JCM 17098</strain>
    </source>
</reference>
<dbReference type="InterPro" id="IPR036457">
    <property type="entry name" value="PPM-type-like_dom_sf"/>
</dbReference>
<proteinExistence type="predicted"/>
<keyword evidence="3" id="KW-1185">Reference proteome</keyword>
<dbReference type="InterPro" id="IPR001932">
    <property type="entry name" value="PPM-type_phosphatase-like_dom"/>
</dbReference>
<organism evidence="2 3">
    <name type="scientific">Evansella alkalicola</name>
    <dbReference type="NCBI Taxonomy" id="745819"/>
    <lineage>
        <taxon>Bacteria</taxon>
        <taxon>Bacillati</taxon>
        <taxon>Bacillota</taxon>
        <taxon>Bacilli</taxon>
        <taxon>Bacillales</taxon>
        <taxon>Bacillaceae</taxon>
        <taxon>Evansella</taxon>
    </lineage>
</organism>
<dbReference type="PANTHER" id="PTHR35801:SF1">
    <property type="entry name" value="PHOSPHOSERINE PHOSPHATASE RSBX"/>
    <property type="match status" value="1"/>
</dbReference>
<dbReference type="EMBL" id="JAHQCR010000086">
    <property type="protein sequence ID" value="MBU9723808.1"/>
    <property type="molecule type" value="Genomic_DNA"/>
</dbReference>
<accession>A0ABS6JZ06</accession>
<dbReference type="PANTHER" id="PTHR35801">
    <property type="entry name" value="PHOSPHOSERINE PHOSPHATASE RSBX"/>
    <property type="match status" value="1"/>
</dbReference>
<dbReference type="InterPro" id="IPR039248">
    <property type="entry name" value="Ptase_RsbX"/>
</dbReference>
<dbReference type="SUPFAM" id="SSF81606">
    <property type="entry name" value="PP2C-like"/>
    <property type="match status" value="1"/>
</dbReference>
<evidence type="ECO:0000313" key="3">
    <source>
        <dbReference type="Proteomes" id="UP000790580"/>
    </source>
</evidence>
<dbReference type="Proteomes" id="UP000790580">
    <property type="component" value="Unassembled WGS sequence"/>
</dbReference>
<name>A0ABS6JZ06_9BACI</name>
<evidence type="ECO:0000259" key="1">
    <source>
        <dbReference type="SMART" id="SM00331"/>
    </source>
</evidence>
<dbReference type="RefSeq" id="WP_088073286.1">
    <property type="nucleotide sequence ID" value="NZ_JAHQCR010000086.1"/>
</dbReference>
<sequence>MFEHQYLNGIKISAYKAAKKGNWCSGDSYFITRTDQYILCAVVDGLGSGEEAMEASTAVIDVIKTDHSRDVSELMEQCNRVLSQTRGAVLAILKINTDDKEVIYSNVGNIGCVFYCKSGQLNRPIPSRGYLSGRKLKIKVQRLPYEEEMAFVMYTDGFSFNPKFHSLFNGIDNPKDTMQQLVDEMEITNDDTTLLVGKIEV</sequence>
<comment type="caution">
    <text evidence="2">The sequence shown here is derived from an EMBL/GenBank/DDBJ whole genome shotgun (WGS) entry which is preliminary data.</text>
</comment>
<protein>
    <submittedName>
        <fullName evidence="2">SpoIIE family protein phosphatase</fullName>
    </submittedName>
</protein>